<dbReference type="PhylomeDB" id="R7QK03"/>
<dbReference type="OrthoDB" id="6784012at2759"/>
<reference evidence="2" key="1">
    <citation type="journal article" date="2013" name="Proc. Natl. Acad. Sci. U.S.A.">
        <title>Genome structure and metabolic features in the red seaweed Chondrus crispus shed light on evolution of the Archaeplastida.</title>
        <authorList>
            <person name="Collen J."/>
            <person name="Porcel B."/>
            <person name="Carre W."/>
            <person name="Ball S.G."/>
            <person name="Chaparro C."/>
            <person name="Tonon T."/>
            <person name="Barbeyron T."/>
            <person name="Michel G."/>
            <person name="Noel B."/>
            <person name="Valentin K."/>
            <person name="Elias M."/>
            <person name="Artiguenave F."/>
            <person name="Arun A."/>
            <person name="Aury J.M."/>
            <person name="Barbosa-Neto J.F."/>
            <person name="Bothwell J.H."/>
            <person name="Bouget F.Y."/>
            <person name="Brillet L."/>
            <person name="Cabello-Hurtado F."/>
            <person name="Capella-Gutierrez S."/>
            <person name="Charrier B."/>
            <person name="Cladiere L."/>
            <person name="Cock J.M."/>
            <person name="Coelho S.M."/>
            <person name="Colleoni C."/>
            <person name="Czjzek M."/>
            <person name="Da Silva C."/>
            <person name="Delage L."/>
            <person name="Denoeud F."/>
            <person name="Deschamps P."/>
            <person name="Dittami S.M."/>
            <person name="Gabaldon T."/>
            <person name="Gachon C.M."/>
            <person name="Groisillier A."/>
            <person name="Herve C."/>
            <person name="Jabbari K."/>
            <person name="Katinka M."/>
            <person name="Kloareg B."/>
            <person name="Kowalczyk N."/>
            <person name="Labadie K."/>
            <person name="Leblanc C."/>
            <person name="Lopez P.J."/>
            <person name="McLachlan D.H."/>
            <person name="Meslet-Cladiere L."/>
            <person name="Moustafa A."/>
            <person name="Nehr Z."/>
            <person name="Nyvall Collen P."/>
            <person name="Panaud O."/>
            <person name="Partensky F."/>
            <person name="Poulain J."/>
            <person name="Rensing S.A."/>
            <person name="Rousvoal S."/>
            <person name="Samson G."/>
            <person name="Symeonidi A."/>
            <person name="Weissenbach J."/>
            <person name="Zambounis A."/>
            <person name="Wincker P."/>
            <person name="Boyen C."/>
        </authorList>
    </citation>
    <scope>NUCLEOTIDE SEQUENCE [LARGE SCALE GENOMIC DNA]</scope>
    <source>
        <strain evidence="2">cv. Stackhouse</strain>
    </source>
</reference>
<dbReference type="KEGG" id="ccp:CHC_T00001282001"/>
<dbReference type="RefSeq" id="XP_005718757.1">
    <property type="nucleotide sequence ID" value="XM_005718700.1"/>
</dbReference>
<gene>
    <name evidence="1" type="ORF">CHC_T00001282001</name>
</gene>
<evidence type="ECO:0000313" key="1">
    <source>
        <dbReference type="EMBL" id="CDF38852.1"/>
    </source>
</evidence>
<evidence type="ECO:0008006" key="3">
    <source>
        <dbReference type="Google" id="ProtNLM"/>
    </source>
</evidence>
<keyword evidence="2" id="KW-1185">Reference proteome</keyword>
<dbReference type="Proteomes" id="UP000012073">
    <property type="component" value="Unassembled WGS sequence"/>
</dbReference>
<sequence>MAPLHNEIVREELDKMLEAGIITPSSAAWSFPVVIVSKKDGNPRFCVDYRSLNQKMKV</sequence>
<accession>R7QK03</accession>
<dbReference type="PANTHER" id="PTHR24559">
    <property type="entry name" value="TRANSPOSON TY3-I GAG-POL POLYPROTEIN"/>
    <property type="match status" value="1"/>
</dbReference>
<name>R7QK03_CHOCR</name>
<organism evidence="1 2">
    <name type="scientific">Chondrus crispus</name>
    <name type="common">Carrageen Irish moss</name>
    <name type="synonym">Polymorpha crispa</name>
    <dbReference type="NCBI Taxonomy" id="2769"/>
    <lineage>
        <taxon>Eukaryota</taxon>
        <taxon>Rhodophyta</taxon>
        <taxon>Florideophyceae</taxon>
        <taxon>Rhodymeniophycidae</taxon>
        <taxon>Gigartinales</taxon>
        <taxon>Gigartinaceae</taxon>
        <taxon>Chondrus</taxon>
    </lineage>
</organism>
<proteinExistence type="predicted"/>
<dbReference type="Gramene" id="CDF38852">
    <property type="protein sequence ID" value="CDF38852"/>
    <property type="gene ID" value="CHC_T00001282001"/>
</dbReference>
<dbReference type="EMBL" id="HG001973">
    <property type="protein sequence ID" value="CDF38852.1"/>
    <property type="molecule type" value="Genomic_DNA"/>
</dbReference>
<dbReference type="STRING" id="2769.R7QK03"/>
<dbReference type="AlphaFoldDB" id="R7QK03"/>
<protein>
    <recommendedName>
        <fullName evidence="3">Reverse transcriptase domain-containing protein</fullName>
    </recommendedName>
</protein>
<dbReference type="InterPro" id="IPR043502">
    <property type="entry name" value="DNA/RNA_pol_sf"/>
</dbReference>
<dbReference type="PANTHER" id="PTHR24559:SF444">
    <property type="entry name" value="REVERSE TRANSCRIPTASE DOMAIN-CONTAINING PROTEIN"/>
    <property type="match status" value="1"/>
</dbReference>
<dbReference type="SUPFAM" id="SSF56672">
    <property type="entry name" value="DNA/RNA polymerases"/>
    <property type="match status" value="1"/>
</dbReference>
<dbReference type="InterPro" id="IPR053134">
    <property type="entry name" value="RNA-dir_DNA_polymerase"/>
</dbReference>
<evidence type="ECO:0000313" key="2">
    <source>
        <dbReference type="Proteomes" id="UP000012073"/>
    </source>
</evidence>
<dbReference type="GeneID" id="17326472"/>
<dbReference type="Gene3D" id="3.10.10.10">
    <property type="entry name" value="HIV Type 1 Reverse Transcriptase, subunit A, domain 1"/>
    <property type="match status" value="1"/>
</dbReference>